<dbReference type="EMBL" id="JBHUGD010000003">
    <property type="protein sequence ID" value="MFD1947194.1"/>
    <property type="molecule type" value="Genomic_DNA"/>
</dbReference>
<evidence type="ECO:0000313" key="5">
    <source>
        <dbReference type="EMBL" id="MFD1947194.1"/>
    </source>
</evidence>
<dbReference type="Proteomes" id="UP001597351">
    <property type="component" value="Unassembled WGS sequence"/>
</dbReference>
<gene>
    <name evidence="5" type="ORF">ACFSDE_10360</name>
</gene>
<dbReference type="Gene3D" id="3.40.50.300">
    <property type="entry name" value="P-loop containing nucleotide triphosphate hydrolases"/>
    <property type="match status" value="1"/>
</dbReference>
<dbReference type="CDD" id="cd00009">
    <property type="entry name" value="AAA"/>
    <property type="match status" value="1"/>
</dbReference>
<organism evidence="5 6">
    <name type="scientific">Nocardioides aestuarii</name>
    <dbReference type="NCBI Taxonomy" id="252231"/>
    <lineage>
        <taxon>Bacteria</taxon>
        <taxon>Bacillati</taxon>
        <taxon>Actinomycetota</taxon>
        <taxon>Actinomycetes</taxon>
        <taxon>Propionibacteriales</taxon>
        <taxon>Nocardioidaceae</taxon>
        <taxon>Nocardioides</taxon>
    </lineage>
</organism>
<keyword evidence="6" id="KW-1185">Reference proteome</keyword>
<dbReference type="SUPFAM" id="SSF46894">
    <property type="entry name" value="C-terminal effector domain of the bipartite response regulators"/>
    <property type="match status" value="1"/>
</dbReference>
<comment type="caution">
    <text evidence="5">The sequence shown here is derived from an EMBL/GenBank/DDBJ whole genome shotgun (WGS) entry which is preliminary data.</text>
</comment>
<evidence type="ECO:0000259" key="4">
    <source>
        <dbReference type="PROSITE" id="PS50043"/>
    </source>
</evidence>
<dbReference type="InterPro" id="IPR036388">
    <property type="entry name" value="WH-like_DNA-bd_sf"/>
</dbReference>
<dbReference type="PANTHER" id="PTHR16305:SF35">
    <property type="entry name" value="TRANSCRIPTIONAL ACTIVATOR DOMAIN"/>
    <property type="match status" value="1"/>
</dbReference>
<evidence type="ECO:0000256" key="2">
    <source>
        <dbReference type="ARBA" id="ARBA00022840"/>
    </source>
</evidence>
<dbReference type="InterPro" id="IPR041664">
    <property type="entry name" value="AAA_16"/>
</dbReference>
<keyword evidence="1" id="KW-0547">Nucleotide-binding</keyword>
<keyword evidence="2" id="KW-0067">ATP-binding</keyword>
<sequence length="956" mass="102280">MHPIGRDEELRRLSLVVGTARNRQGRALLFVGEPGIGKTTLLRAAATSADVQFIWLNGFEAESDMPFAALQRLTGLLREHLAALPPRHRHALQVAVGEAEPEPIDQQVAGMGLLALLAAAGQERGLVVVVDDVHLLDPESLNLIAFVSRRIHTEPFAMVLAGQEAADPMARLAGIPRVTLAGLPSDDAVRLLQLTRRRVHDEEAVSPRSEYTAPRLTSTGETDRRDPAILDPLVARHIAAATGGNPLALVDLAEELTTQELTDAALSDVPLPVGRHLTRHYATQLRSLPPDARTWVLLAAADSTGNLVLIDAAGDHLQLPVHAHEPAEAADIVDLTAPGLFRHPMIRSAAYNASCGGDRRRAHSALADAAEELGLDEIGAWHAGRAVVGADDEVADRLEAAAEVAGRRGGRASQARVLAQAAAKSTTPAARDTRLVSAAEAADASGSTRLAAELLAHVNVHELDAVTRGRKRLIEANLRATTPEPNTAAAASAALAAADLFSEHDPRREQEALVRAWDLYISIEETVDCPTWKGLGRSLARAATHANGPTSRVLNGLAQWLLEPYATAFPAMSEAVHAFSLLTSEDLQRYGCSSVALTAAVWDPTRRIDILQSAAEAASESGSLHQLERAQRMLIQSHVMGGSPLAARNLLARHSELRRVLDLGPDRGLDELVRPWFSDTARGGPLDGHEGAGQCAGRDQNRAASHRRATTLATGVRAADASTPVRIAQATVALAHSHYAQAYALLAPLVDQPRRLVAGLPIPDLVEASVRTDRLAEADARLHLLEEVAETSASPWAQGVAARSRALLSTGDDAEHQFRLALDLLDSPATTVDRGRAHLLYGEWLRRTKRRNAAAEELKQALSAFESVGAEPFAERAKRELVASGEKVAHVQSTSPVANLLTPQELAVAKQAASGHTNAEIAATMFLSVNTIDYHLRKVFNKLGISSRRQLADRIA</sequence>
<dbReference type="SMART" id="SM00421">
    <property type="entry name" value="HTH_LUXR"/>
    <property type="match status" value="1"/>
</dbReference>
<reference evidence="6" key="1">
    <citation type="journal article" date="2019" name="Int. J. Syst. Evol. Microbiol.">
        <title>The Global Catalogue of Microorganisms (GCM) 10K type strain sequencing project: providing services to taxonomists for standard genome sequencing and annotation.</title>
        <authorList>
            <consortium name="The Broad Institute Genomics Platform"/>
            <consortium name="The Broad Institute Genome Sequencing Center for Infectious Disease"/>
            <person name="Wu L."/>
            <person name="Ma J."/>
        </authorList>
    </citation>
    <scope>NUCLEOTIDE SEQUENCE [LARGE SCALE GENOMIC DNA]</scope>
    <source>
        <strain evidence="6">CGMCC 1.12477</strain>
    </source>
</reference>
<name>A0ABW4TNX9_9ACTN</name>
<dbReference type="Gene3D" id="1.10.10.10">
    <property type="entry name" value="Winged helix-like DNA-binding domain superfamily/Winged helix DNA-binding domain"/>
    <property type="match status" value="1"/>
</dbReference>
<dbReference type="SMART" id="SM00382">
    <property type="entry name" value="AAA"/>
    <property type="match status" value="1"/>
</dbReference>
<feature type="region of interest" description="Disordered" evidence="3">
    <location>
        <begin position="202"/>
        <end position="225"/>
    </location>
</feature>
<dbReference type="Pfam" id="PF00196">
    <property type="entry name" value="GerE"/>
    <property type="match status" value="1"/>
</dbReference>
<dbReference type="InterPro" id="IPR016032">
    <property type="entry name" value="Sig_transdc_resp-reg_C-effctor"/>
</dbReference>
<dbReference type="InterPro" id="IPR027417">
    <property type="entry name" value="P-loop_NTPase"/>
</dbReference>
<dbReference type="SUPFAM" id="SSF52540">
    <property type="entry name" value="P-loop containing nucleoside triphosphate hydrolases"/>
    <property type="match status" value="1"/>
</dbReference>
<dbReference type="RefSeq" id="WP_343918057.1">
    <property type="nucleotide sequence ID" value="NZ_BAAAJT010000002.1"/>
</dbReference>
<feature type="domain" description="HTH luxR-type" evidence="4">
    <location>
        <begin position="894"/>
        <end position="956"/>
    </location>
</feature>
<proteinExistence type="predicted"/>
<dbReference type="PANTHER" id="PTHR16305">
    <property type="entry name" value="TESTICULAR SOLUBLE ADENYLYL CYCLASE"/>
    <property type="match status" value="1"/>
</dbReference>
<dbReference type="PROSITE" id="PS50043">
    <property type="entry name" value="HTH_LUXR_2"/>
    <property type="match status" value="1"/>
</dbReference>
<evidence type="ECO:0000256" key="1">
    <source>
        <dbReference type="ARBA" id="ARBA00022741"/>
    </source>
</evidence>
<dbReference type="InterPro" id="IPR003593">
    <property type="entry name" value="AAA+_ATPase"/>
</dbReference>
<evidence type="ECO:0000256" key="3">
    <source>
        <dbReference type="SAM" id="MobiDB-lite"/>
    </source>
</evidence>
<dbReference type="Pfam" id="PF13191">
    <property type="entry name" value="AAA_16"/>
    <property type="match status" value="1"/>
</dbReference>
<dbReference type="InterPro" id="IPR000792">
    <property type="entry name" value="Tscrpt_reg_LuxR_C"/>
</dbReference>
<accession>A0ABW4TNX9</accession>
<protein>
    <submittedName>
        <fullName evidence="5">AAA family ATPase</fullName>
    </submittedName>
</protein>
<dbReference type="PRINTS" id="PR00038">
    <property type="entry name" value="HTHLUXR"/>
</dbReference>
<dbReference type="CDD" id="cd06170">
    <property type="entry name" value="LuxR_C_like"/>
    <property type="match status" value="1"/>
</dbReference>
<evidence type="ECO:0000313" key="6">
    <source>
        <dbReference type="Proteomes" id="UP001597351"/>
    </source>
</evidence>